<dbReference type="GO" id="GO:0051603">
    <property type="term" value="P:proteolysis involved in protein catabolic process"/>
    <property type="evidence" value="ECO:0007669"/>
    <property type="project" value="TreeGrafter"/>
</dbReference>
<dbReference type="CDD" id="cd19497">
    <property type="entry name" value="RecA-like_ClpX"/>
    <property type="match status" value="1"/>
</dbReference>
<evidence type="ECO:0000256" key="7">
    <source>
        <dbReference type="PROSITE-ProRule" id="PRU01250"/>
    </source>
</evidence>
<comment type="subunit">
    <text evidence="6">Component of the ClpX-ClpP complex. Forms a hexameric ring that, in the presence of ATP, binds to fourteen ClpP subunits assembled into a disk-like structure with a central cavity, resembling the structure of eukaryotic proteasomes.</text>
</comment>
<dbReference type="InterPro" id="IPR019489">
    <property type="entry name" value="Clp_ATPase_C"/>
</dbReference>
<dbReference type="InterPro" id="IPR046425">
    <property type="entry name" value="ClpX_bact"/>
</dbReference>
<keyword evidence="1 6" id="KW-0479">Metal-binding</keyword>
<dbReference type="GO" id="GO:0140662">
    <property type="term" value="F:ATP-dependent protein folding chaperone"/>
    <property type="evidence" value="ECO:0007669"/>
    <property type="project" value="InterPro"/>
</dbReference>
<protein>
    <recommendedName>
        <fullName evidence="6">ATP-dependent Clp protease ATP-binding subunit ClpX</fullName>
    </recommendedName>
</protein>
<dbReference type="AlphaFoldDB" id="A0AAU7V9K4"/>
<dbReference type="Pfam" id="PF10431">
    <property type="entry name" value="ClpB_D2-small"/>
    <property type="match status" value="1"/>
</dbReference>
<dbReference type="InterPro" id="IPR003959">
    <property type="entry name" value="ATPase_AAA_core"/>
</dbReference>
<keyword evidence="2 6" id="KW-0547">Nucleotide-binding</keyword>
<dbReference type="GO" id="GO:0008233">
    <property type="term" value="F:peptidase activity"/>
    <property type="evidence" value="ECO:0007669"/>
    <property type="project" value="UniProtKB-KW"/>
</dbReference>
<comment type="function">
    <text evidence="6">ATP-dependent specificity component of the Clp protease. It directs the protease to specific substrates. Can perform chaperone functions in the absence of ClpP.</text>
</comment>
<organism evidence="9">
    <name type="scientific">Scrofimicrobium appendicitidis</name>
    <dbReference type="NCBI Taxonomy" id="3079930"/>
    <lineage>
        <taxon>Bacteria</taxon>
        <taxon>Bacillati</taxon>
        <taxon>Actinomycetota</taxon>
        <taxon>Actinomycetes</taxon>
        <taxon>Actinomycetales</taxon>
        <taxon>Actinomycetaceae</taxon>
        <taxon>Scrofimicrobium</taxon>
    </lineage>
</organism>
<dbReference type="Gene3D" id="1.10.8.60">
    <property type="match status" value="1"/>
</dbReference>
<evidence type="ECO:0000256" key="3">
    <source>
        <dbReference type="ARBA" id="ARBA00022833"/>
    </source>
</evidence>
<dbReference type="PROSITE" id="PS51902">
    <property type="entry name" value="CLPX_ZB"/>
    <property type="match status" value="1"/>
</dbReference>
<dbReference type="GO" id="GO:0051301">
    <property type="term" value="P:cell division"/>
    <property type="evidence" value="ECO:0007669"/>
    <property type="project" value="TreeGrafter"/>
</dbReference>
<gene>
    <name evidence="6 9" type="primary">clpX</name>
    <name evidence="9" type="ORF">SAC06_03910</name>
</gene>
<dbReference type="InterPro" id="IPR059188">
    <property type="entry name" value="Znf_CLPX-like"/>
</dbReference>
<comment type="similarity">
    <text evidence="6 7">Belongs to the ClpX chaperone family.</text>
</comment>
<evidence type="ECO:0000256" key="5">
    <source>
        <dbReference type="ARBA" id="ARBA00023186"/>
    </source>
</evidence>
<dbReference type="GO" id="GO:0046983">
    <property type="term" value="F:protein dimerization activity"/>
    <property type="evidence" value="ECO:0007669"/>
    <property type="project" value="UniProtKB-UniRule"/>
</dbReference>
<dbReference type="PANTHER" id="PTHR48102:SF7">
    <property type="entry name" value="ATP-DEPENDENT CLP PROTEASE ATP-BINDING SUBUNIT CLPX-LIKE, MITOCHONDRIAL"/>
    <property type="match status" value="1"/>
</dbReference>
<dbReference type="PANTHER" id="PTHR48102">
    <property type="entry name" value="ATP-DEPENDENT CLP PROTEASE ATP-BINDING SUBUNIT CLPX-LIKE, MITOCHONDRIAL-RELATED"/>
    <property type="match status" value="1"/>
</dbReference>
<evidence type="ECO:0000256" key="1">
    <source>
        <dbReference type="ARBA" id="ARBA00022723"/>
    </source>
</evidence>
<evidence type="ECO:0000256" key="4">
    <source>
        <dbReference type="ARBA" id="ARBA00022840"/>
    </source>
</evidence>
<dbReference type="Gene3D" id="6.20.220.10">
    <property type="entry name" value="ClpX chaperone, C4-type zinc finger domain"/>
    <property type="match status" value="1"/>
</dbReference>
<name>A0AAU7V9K4_9ACTO</name>
<dbReference type="InterPro" id="IPR010603">
    <property type="entry name" value="Znf_CppX_C4"/>
</dbReference>
<accession>A0AAU7V9K4</accession>
<evidence type="ECO:0000313" key="9">
    <source>
        <dbReference type="EMBL" id="XBW08712.1"/>
    </source>
</evidence>
<dbReference type="GO" id="GO:0009376">
    <property type="term" value="C:HslUV protease complex"/>
    <property type="evidence" value="ECO:0007669"/>
    <property type="project" value="TreeGrafter"/>
</dbReference>
<dbReference type="GO" id="GO:0016887">
    <property type="term" value="F:ATP hydrolysis activity"/>
    <property type="evidence" value="ECO:0007669"/>
    <property type="project" value="InterPro"/>
</dbReference>
<dbReference type="GO" id="GO:0008270">
    <property type="term" value="F:zinc ion binding"/>
    <property type="evidence" value="ECO:0007669"/>
    <property type="project" value="UniProtKB-UniRule"/>
</dbReference>
<evidence type="ECO:0000259" key="8">
    <source>
        <dbReference type="PROSITE" id="PS51902"/>
    </source>
</evidence>
<dbReference type="InterPro" id="IPR038366">
    <property type="entry name" value="Znf_CppX_C4_sf"/>
</dbReference>
<dbReference type="FunFam" id="1.10.8.60:FF:000002">
    <property type="entry name" value="ATP-dependent Clp protease ATP-binding subunit ClpX"/>
    <property type="match status" value="1"/>
</dbReference>
<dbReference type="SMART" id="SM00994">
    <property type="entry name" value="zf-C4_ClpX"/>
    <property type="match status" value="1"/>
</dbReference>
<reference evidence="9" key="1">
    <citation type="submission" date="2023-11" db="EMBL/GenBank/DDBJ databases">
        <title>Scrofimicrobium hongkongense sp. nov., isolated from a patient with peritonitis.</title>
        <authorList>
            <person name="Lao H.Y."/>
            <person name="Wong A.Y.P."/>
            <person name="Ng T.L."/>
            <person name="Wong R.Y.L."/>
            <person name="Yau M.C.Y."/>
            <person name="Lam J.Y.W."/>
            <person name="Siu G.K.H."/>
        </authorList>
    </citation>
    <scope>NUCLEOTIDE SEQUENCE</scope>
    <source>
        <strain evidence="9">R131</strain>
    </source>
</reference>
<dbReference type="InterPro" id="IPR004487">
    <property type="entry name" value="Clp_protease_ATP-bd_su_ClpX"/>
</dbReference>
<dbReference type="Pfam" id="PF06689">
    <property type="entry name" value="zf-C4_ClpX"/>
    <property type="match status" value="1"/>
</dbReference>
<dbReference type="InterPro" id="IPR027417">
    <property type="entry name" value="P-loop_NTPase"/>
</dbReference>
<dbReference type="NCBIfam" id="TIGR00382">
    <property type="entry name" value="clpX"/>
    <property type="match status" value="1"/>
</dbReference>
<dbReference type="SMART" id="SM00382">
    <property type="entry name" value="AAA"/>
    <property type="match status" value="1"/>
</dbReference>
<dbReference type="RefSeq" id="WP_350258912.1">
    <property type="nucleotide sequence ID" value="NZ_CP138335.1"/>
</dbReference>
<feature type="binding site" evidence="6 7">
    <location>
        <position position="16"/>
    </location>
    <ligand>
        <name>Zn(2+)</name>
        <dbReference type="ChEBI" id="CHEBI:29105"/>
    </ligand>
</feature>
<dbReference type="InterPro" id="IPR050052">
    <property type="entry name" value="ATP-dep_Clp_protease_ClpX"/>
</dbReference>
<dbReference type="GO" id="GO:0005524">
    <property type="term" value="F:ATP binding"/>
    <property type="evidence" value="ECO:0007669"/>
    <property type="project" value="UniProtKB-UniRule"/>
</dbReference>
<keyword evidence="3 6" id="KW-0862">Zinc</keyword>
<comment type="caution">
    <text evidence="6">Lacks conserved residue(s) required for the propagation of feature annotation.</text>
</comment>
<dbReference type="InterPro" id="IPR003593">
    <property type="entry name" value="AAA+_ATPase"/>
</dbReference>
<sequence>MSRLAEGTDLLKCAFCGKSQKQVRKLIGGSGVYICNECVDLCREILEEELEEQVIPRQISLPKPKEINAFLDSWVIGQDQAKKALSVAVYNHYKRVRHREAGNSEEMDGTKSNILLLGPTGTGKTHLARSLARLLEVPFCIVDATALTEAGYVGEDVENILLKLIQEADGDIKKAERGIIYIDEIDKISRKGENASITRDVSGEGVQQALLKIIEGTRASVPPQGGRKHPHQQFLEIDTSGILFIAAGAFSGIEEIVRQRLGRRITGFGTDLQAAAEVEDFYAEINADDLHKYGMIPEFIGRLPVLTSTSELSEEDLSRILTEPKNSLVAQYQHLFDLDEVELEFTSEALSAMARLAMARKSGARGLASIIEHTLSDLMFEIPSRPEVERVVITGEAVEGTAAPLLYVNTAKESRSA</sequence>
<dbReference type="NCBIfam" id="NF003745">
    <property type="entry name" value="PRK05342.1"/>
    <property type="match status" value="1"/>
</dbReference>
<dbReference type="HAMAP" id="MF_00175">
    <property type="entry name" value="ClpX"/>
    <property type="match status" value="1"/>
</dbReference>
<keyword evidence="4 6" id="KW-0067">ATP-binding</keyword>
<dbReference type="SMART" id="SM01086">
    <property type="entry name" value="ClpB_D2-small"/>
    <property type="match status" value="1"/>
</dbReference>
<dbReference type="Gene3D" id="3.40.50.300">
    <property type="entry name" value="P-loop containing nucleotide triphosphate hydrolases"/>
    <property type="match status" value="1"/>
</dbReference>
<evidence type="ECO:0000256" key="2">
    <source>
        <dbReference type="ARBA" id="ARBA00022741"/>
    </source>
</evidence>
<dbReference type="GO" id="GO:0051082">
    <property type="term" value="F:unfolded protein binding"/>
    <property type="evidence" value="ECO:0007669"/>
    <property type="project" value="UniProtKB-UniRule"/>
</dbReference>
<feature type="binding site" evidence="6 7">
    <location>
        <position position="35"/>
    </location>
    <ligand>
        <name>Zn(2+)</name>
        <dbReference type="ChEBI" id="CHEBI:29105"/>
    </ligand>
</feature>
<proteinExistence type="inferred from homology"/>
<dbReference type="KEGG" id="sapp:SAC06_03910"/>
<feature type="domain" description="ClpX-type ZB" evidence="8">
    <location>
        <begin position="1"/>
        <end position="54"/>
    </location>
</feature>
<evidence type="ECO:0000256" key="6">
    <source>
        <dbReference type="HAMAP-Rule" id="MF_00175"/>
    </source>
</evidence>
<dbReference type="Pfam" id="PF07724">
    <property type="entry name" value="AAA_2"/>
    <property type="match status" value="1"/>
</dbReference>
<dbReference type="SUPFAM" id="SSF57716">
    <property type="entry name" value="Glucocorticoid receptor-like (DNA-binding domain)"/>
    <property type="match status" value="1"/>
</dbReference>
<keyword evidence="9" id="KW-0645">Protease</keyword>
<keyword evidence="5 6" id="KW-0143">Chaperone</keyword>
<dbReference type="EMBL" id="CP138335">
    <property type="protein sequence ID" value="XBW08712.1"/>
    <property type="molecule type" value="Genomic_DNA"/>
</dbReference>
<feature type="binding site" evidence="6 7">
    <location>
        <position position="38"/>
    </location>
    <ligand>
        <name>Zn(2+)</name>
        <dbReference type="ChEBI" id="CHEBI:29105"/>
    </ligand>
</feature>
<dbReference type="SUPFAM" id="SSF52540">
    <property type="entry name" value="P-loop containing nucleoside triphosphate hydrolases"/>
    <property type="match status" value="1"/>
</dbReference>
<dbReference type="FunFam" id="3.40.50.300:FF:000005">
    <property type="entry name" value="ATP-dependent Clp protease ATP-binding subunit ClpX"/>
    <property type="match status" value="1"/>
</dbReference>
<feature type="binding site" evidence="6 7">
    <location>
        <position position="13"/>
    </location>
    <ligand>
        <name>Zn(2+)</name>
        <dbReference type="ChEBI" id="CHEBI:29105"/>
    </ligand>
</feature>
<keyword evidence="9" id="KW-0378">Hydrolase</keyword>